<name>B9D450_CAMRE</name>
<dbReference type="Proteomes" id="UP000003082">
    <property type="component" value="Unassembled WGS sequence"/>
</dbReference>
<proteinExistence type="predicted"/>
<dbReference type="EMBL" id="ACFU01000025">
    <property type="protein sequence ID" value="EEF13187.1"/>
    <property type="molecule type" value="Genomic_DNA"/>
</dbReference>
<evidence type="ECO:0000313" key="2">
    <source>
        <dbReference type="Proteomes" id="UP000003082"/>
    </source>
</evidence>
<comment type="caution">
    <text evidence="1">The sequence shown here is derived from an EMBL/GenBank/DDBJ whole genome shotgun (WGS) entry which is preliminary data.</text>
</comment>
<accession>B9D450</accession>
<keyword evidence="2" id="KW-1185">Reference proteome</keyword>
<dbReference type="STRING" id="553218.CAMRE0001_2147"/>
<evidence type="ECO:0000313" key="1">
    <source>
        <dbReference type="EMBL" id="EEF13187.1"/>
    </source>
</evidence>
<dbReference type="AlphaFoldDB" id="B9D450"/>
<sequence length="91" mass="10398">MTEIYARIALQKTDFLLERAIFRAQIYQILSANLATNLTYNAACCATDCKIYLKFADRLCANNQGKCSRIVVEHLSGDDFKIFFVKRVTHS</sequence>
<protein>
    <submittedName>
        <fullName evidence="1">Uncharacterized protein</fullName>
    </submittedName>
</protein>
<reference evidence="1 2" key="1">
    <citation type="submission" date="2008-08" db="EMBL/GenBank/DDBJ databases">
        <authorList>
            <person name="Madupu R."/>
            <person name="Durkin A.S."/>
            <person name="Torralba M."/>
            <person name="Methe B."/>
            <person name="Sutton G.G."/>
            <person name="Strausberg R.L."/>
            <person name="Nelson K.E."/>
        </authorList>
    </citation>
    <scope>NUCLEOTIDE SEQUENCE [LARGE SCALE GENOMIC DNA]</scope>
    <source>
        <strain evidence="1 2">RM3267</strain>
    </source>
</reference>
<gene>
    <name evidence="1" type="ORF">CAMRE0001_2147</name>
</gene>
<organism evidence="1 2">
    <name type="scientific">Campylobacter rectus RM3267</name>
    <dbReference type="NCBI Taxonomy" id="553218"/>
    <lineage>
        <taxon>Bacteria</taxon>
        <taxon>Pseudomonadati</taxon>
        <taxon>Campylobacterota</taxon>
        <taxon>Epsilonproteobacteria</taxon>
        <taxon>Campylobacterales</taxon>
        <taxon>Campylobacteraceae</taxon>
        <taxon>Campylobacter</taxon>
    </lineage>
</organism>